<reference evidence="1" key="1">
    <citation type="submission" date="2021-03" db="EMBL/GenBank/DDBJ databases">
        <title>Proteiniclasticum marinus sp. nov., isolated from tidal flat sediment.</title>
        <authorList>
            <person name="Namirimu T."/>
            <person name="Yang J.-A."/>
            <person name="Yang S.-H."/>
            <person name="Kim Y.-J."/>
            <person name="Kwon K.K."/>
        </authorList>
    </citation>
    <scope>NUCLEOTIDE SEQUENCE</scope>
    <source>
        <strain evidence="1">SCR006</strain>
    </source>
</reference>
<sequence length="139" mass="16523">MEKEILIYRNIEDVYQKVEDTLRKTFKVKGKLMGAEHLHKMPTMKGEVRIRQVVSREEKNKTLSFDSFWGQDKVVTTYSFREDGPDFTYVKLEEQAYSVSALRKYNYMLMSLPVLRRGSMKKLNQQLYNLKEIIEGENK</sequence>
<gene>
    <name evidence="1" type="ORF">J3A84_05815</name>
</gene>
<dbReference type="EMBL" id="JAFNJU010000003">
    <property type="protein sequence ID" value="MBO1264556.1"/>
    <property type="molecule type" value="Genomic_DNA"/>
</dbReference>
<accession>A0A939KJ11</accession>
<comment type="caution">
    <text evidence="1">The sequence shown here is derived from an EMBL/GenBank/DDBJ whole genome shotgun (WGS) entry which is preliminary data.</text>
</comment>
<proteinExistence type="predicted"/>
<evidence type="ECO:0000313" key="2">
    <source>
        <dbReference type="Proteomes" id="UP000664218"/>
    </source>
</evidence>
<dbReference type="Proteomes" id="UP000664218">
    <property type="component" value="Unassembled WGS sequence"/>
</dbReference>
<evidence type="ECO:0008006" key="3">
    <source>
        <dbReference type="Google" id="ProtNLM"/>
    </source>
</evidence>
<organism evidence="1 2">
    <name type="scientific">Proteiniclasticum aestuarii</name>
    <dbReference type="NCBI Taxonomy" id="2817862"/>
    <lineage>
        <taxon>Bacteria</taxon>
        <taxon>Bacillati</taxon>
        <taxon>Bacillota</taxon>
        <taxon>Clostridia</taxon>
        <taxon>Eubacteriales</taxon>
        <taxon>Clostridiaceae</taxon>
        <taxon>Proteiniclasticum</taxon>
    </lineage>
</organism>
<dbReference type="AlphaFoldDB" id="A0A939KJ11"/>
<evidence type="ECO:0000313" key="1">
    <source>
        <dbReference type="EMBL" id="MBO1264556.1"/>
    </source>
</evidence>
<protein>
    <recommendedName>
        <fullName evidence="3">DUF3284 domain-containing protein</fullName>
    </recommendedName>
</protein>
<keyword evidence="2" id="KW-1185">Reference proteome</keyword>
<name>A0A939KJ11_9CLOT</name>
<dbReference type="RefSeq" id="WP_207599057.1">
    <property type="nucleotide sequence ID" value="NZ_JAFNJU010000003.1"/>
</dbReference>